<dbReference type="InterPro" id="IPR011059">
    <property type="entry name" value="Metal-dep_hydrolase_composite"/>
</dbReference>
<keyword evidence="3" id="KW-1185">Reference proteome</keyword>
<dbReference type="SUPFAM" id="SSF51556">
    <property type="entry name" value="Metallo-dependent hydrolases"/>
    <property type="match status" value="1"/>
</dbReference>
<dbReference type="eggNOG" id="COG1574">
    <property type="taxonomic scope" value="Bacteria"/>
</dbReference>
<organism evidence="2 3">
    <name type="scientific">Shewanella denitrificans (strain OS217 / ATCC BAA-1090 / DSM 15013)</name>
    <dbReference type="NCBI Taxonomy" id="318161"/>
    <lineage>
        <taxon>Bacteria</taxon>
        <taxon>Pseudomonadati</taxon>
        <taxon>Pseudomonadota</taxon>
        <taxon>Gammaproteobacteria</taxon>
        <taxon>Alteromonadales</taxon>
        <taxon>Shewanellaceae</taxon>
        <taxon>Shewanella</taxon>
    </lineage>
</organism>
<dbReference type="EMBL" id="CP000302">
    <property type="protein sequence ID" value="ABE54236.1"/>
    <property type="molecule type" value="Genomic_DNA"/>
</dbReference>
<evidence type="ECO:0000259" key="1">
    <source>
        <dbReference type="Pfam" id="PF07969"/>
    </source>
</evidence>
<dbReference type="SUPFAM" id="SSF51338">
    <property type="entry name" value="Composite domain of metallo-dependent hydrolases"/>
    <property type="match status" value="1"/>
</dbReference>
<dbReference type="STRING" id="318161.Sden_0948"/>
<dbReference type="InterPro" id="IPR013108">
    <property type="entry name" value="Amidohydro_3"/>
</dbReference>
<evidence type="ECO:0000313" key="2">
    <source>
        <dbReference type="EMBL" id="ABE54236.1"/>
    </source>
</evidence>
<dbReference type="KEGG" id="sdn:Sden_0948"/>
<accession>Q12QP0</accession>
<dbReference type="PANTHER" id="PTHR22642:SF2">
    <property type="entry name" value="PROTEIN LONG AFTER FAR-RED 3"/>
    <property type="match status" value="1"/>
</dbReference>
<reference evidence="2 3" key="1">
    <citation type="submission" date="2006-03" db="EMBL/GenBank/DDBJ databases">
        <title>Complete sequence of Shewanella denitrificans OS217.</title>
        <authorList>
            <consortium name="US DOE Joint Genome Institute"/>
            <person name="Copeland A."/>
            <person name="Lucas S."/>
            <person name="Lapidus A."/>
            <person name="Barry K."/>
            <person name="Detter J.C."/>
            <person name="Glavina del Rio T."/>
            <person name="Hammon N."/>
            <person name="Israni S."/>
            <person name="Dalin E."/>
            <person name="Tice H."/>
            <person name="Pitluck S."/>
            <person name="Brettin T."/>
            <person name="Bruce D."/>
            <person name="Han C."/>
            <person name="Tapia R."/>
            <person name="Gilna P."/>
            <person name="Kiss H."/>
            <person name="Schmutz J."/>
            <person name="Larimer F."/>
            <person name="Land M."/>
            <person name="Hauser L."/>
            <person name="Kyrpides N."/>
            <person name="Lykidis A."/>
            <person name="Richardson P."/>
        </authorList>
    </citation>
    <scope>NUCLEOTIDE SEQUENCE [LARGE SCALE GENOMIC DNA]</scope>
    <source>
        <strain evidence="3">OS217 / ATCC BAA-1090 / DSM 15013</strain>
    </source>
</reference>
<keyword evidence="2" id="KW-0378">Hydrolase</keyword>
<dbReference type="GO" id="GO:0016810">
    <property type="term" value="F:hydrolase activity, acting on carbon-nitrogen (but not peptide) bonds"/>
    <property type="evidence" value="ECO:0007669"/>
    <property type="project" value="InterPro"/>
</dbReference>
<dbReference type="AlphaFoldDB" id="Q12QP0"/>
<protein>
    <submittedName>
        <fullName evidence="2">Amidohydrolase 3</fullName>
    </submittedName>
</protein>
<dbReference type="Gene3D" id="3.20.20.140">
    <property type="entry name" value="Metal-dependent hydrolases"/>
    <property type="match status" value="1"/>
</dbReference>
<dbReference type="Proteomes" id="UP000001982">
    <property type="component" value="Chromosome"/>
</dbReference>
<gene>
    <name evidence="2" type="ordered locus">Sden_0948</name>
</gene>
<proteinExistence type="predicted"/>
<dbReference type="PANTHER" id="PTHR22642">
    <property type="entry name" value="IMIDAZOLONEPROPIONASE"/>
    <property type="match status" value="1"/>
</dbReference>
<evidence type="ECO:0000313" key="3">
    <source>
        <dbReference type="Proteomes" id="UP000001982"/>
    </source>
</evidence>
<dbReference type="Pfam" id="PF07969">
    <property type="entry name" value="Amidohydro_3"/>
    <property type="match status" value="1"/>
</dbReference>
<dbReference type="HOGENOM" id="CLU_009942_6_1_6"/>
<dbReference type="InterPro" id="IPR032466">
    <property type="entry name" value="Metal_Hydrolase"/>
</dbReference>
<dbReference type="CDD" id="cd01300">
    <property type="entry name" value="YtcJ_like"/>
    <property type="match status" value="1"/>
</dbReference>
<sequence>MTMTMTMTNTASRSLGQKYRRSLLKPFVSLVVGAAAPLALLLSPALMAHTSLVSNIQGYSMAAGKLSRFNAILFTDDKIDALYGHDFPAAPESFEHLLNEKHHVDDLSHSSRIDNNKVNHIDGQGLTLLPGLIDAHGHVLGYGLSLLQAQLRDSQSEQDAVAKVQTFRKAHPQLTWVQGRGWNQVLWPSKAFPSKDLLDKAFPDTPVWLIRIDGHAGWANSAAMKLANISVDTQAPEGGEIIRDSQGQATGVFIDNAMGLIAANIPPLTLDEQKAVLLSSLQQLATLGLTSVHDAGIGSTTIKAYKELDQAKHLPIRVYAMIDATDEHFSDLIKAGPTLSDLGHSDMLAINSVKISADGALGSRGAALISDYSDKAGHKGLLLYPEAKLTQTMEAAMAAGFQVNTHAIGDEANKQVLDNYQALIAKTKTKALRHRVEHAQVLQLADIPRFSALGVIASMQATHATSDKNMAEDRLGPDRIKGAYAWQKLIKSGAIIAAGSDFPIESPNPFFGLHASVTRQDQQNQPLGGWHSIERMSLAQAFETFSYNAAFAAHQEQIIGSLAPGMKADFILIDKNIFTLAPELIWQTQVQQTWVNGRRLYQTHADLKMSETQHTHPAN</sequence>
<name>Q12QP0_SHEDO</name>
<dbReference type="InterPro" id="IPR033932">
    <property type="entry name" value="YtcJ-like"/>
</dbReference>
<dbReference type="Gene3D" id="2.30.40.10">
    <property type="entry name" value="Urease, subunit C, domain 1"/>
    <property type="match status" value="1"/>
</dbReference>
<dbReference type="Gene3D" id="3.10.310.70">
    <property type="match status" value="1"/>
</dbReference>
<feature type="domain" description="Amidohydrolase 3" evidence="1">
    <location>
        <begin position="121"/>
        <end position="601"/>
    </location>
</feature>
<dbReference type="RefSeq" id="WP_011495400.1">
    <property type="nucleotide sequence ID" value="NC_007954.1"/>
</dbReference>